<dbReference type="Gene3D" id="3.40.640.10">
    <property type="entry name" value="Type I PLP-dependent aspartate aminotransferase-like (Major domain)"/>
    <property type="match status" value="1"/>
</dbReference>
<dbReference type="PIRSF" id="PIRSF001434">
    <property type="entry name" value="CGS"/>
    <property type="match status" value="1"/>
</dbReference>
<dbReference type="InterPro" id="IPR015422">
    <property type="entry name" value="PyrdxlP-dep_Trfase_small"/>
</dbReference>
<evidence type="ECO:0000256" key="1">
    <source>
        <dbReference type="ARBA" id="ARBA00001933"/>
    </source>
</evidence>
<dbReference type="Proteomes" id="UP001524478">
    <property type="component" value="Unassembled WGS sequence"/>
</dbReference>
<keyword evidence="7" id="KW-1185">Reference proteome</keyword>
<keyword evidence="6" id="KW-0808">Transferase</keyword>
<evidence type="ECO:0000256" key="5">
    <source>
        <dbReference type="SAM" id="MobiDB-lite"/>
    </source>
</evidence>
<evidence type="ECO:0000256" key="4">
    <source>
        <dbReference type="RuleBase" id="RU362118"/>
    </source>
</evidence>
<dbReference type="Gene3D" id="3.90.1150.10">
    <property type="entry name" value="Aspartate Aminotransferase, domain 1"/>
    <property type="match status" value="1"/>
</dbReference>
<dbReference type="PANTHER" id="PTHR11808:SF80">
    <property type="entry name" value="CYSTATHIONINE GAMMA-LYASE"/>
    <property type="match status" value="1"/>
</dbReference>
<dbReference type="PROSITE" id="PS00868">
    <property type="entry name" value="CYS_MET_METAB_PP"/>
    <property type="match status" value="1"/>
</dbReference>
<dbReference type="PANTHER" id="PTHR11808">
    <property type="entry name" value="TRANS-SULFURATION ENZYME FAMILY MEMBER"/>
    <property type="match status" value="1"/>
</dbReference>
<dbReference type="InterPro" id="IPR015424">
    <property type="entry name" value="PyrdxlP-dep_Trfase"/>
</dbReference>
<evidence type="ECO:0000313" key="7">
    <source>
        <dbReference type="Proteomes" id="UP001524478"/>
    </source>
</evidence>
<evidence type="ECO:0000313" key="6">
    <source>
        <dbReference type="EMBL" id="MCQ4924053.1"/>
    </source>
</evidence>
<dbReference type="InterPro" id="IPR015421">
    <property type="entry name" value="PyrdxlP-dep_Trfase_major"/>
</dbReference>
<feature type="compositionally biased region" description="Polar residues" evidence="5">
    <location>
        <begin position="14"/>
        <end position="23"/>
    </location>
</feature>
<dbReference type="GO" id="GO:0008483">
    <property type="term" value="F:transaminase activity"/>
    <property type="evidence" value="ECO:0007669"/>
    <property type="project" value="UniProtKB-KW"/>
</dbReference>
<gene>
    <name evidence="6" type="ORF">NE686_13205</name>
</gene>
<keyword evidence="3 4" id="KW-0663">Pyridoxal phosphate</keyword>
<reference evidence="6 7" key="1">
    <citation type="submission" date="2022-06" db="EMBL/GenBank/DDBJ databases">
        <title>Isolation of gut microbiota from human fecal samples.</title>
        <authorList>
            <person name="Pamer E.G."/>
            <person name="Barat B."/>
            <person name="Waligurski E."/>
            <person name="Medina S."/>
            <person name="Paddock L."/>
            <person name="Mostad J."/>
        </authorList>
    </citation>
    <scope>NUCLEOTIDE SEQUENCE [LARGE SCALE GENOMIC DNA]</scope>
    <source>
        <strain evidence="6 7">DFI.7.95</strain>
    </source>
</reference>
<evidence type="ECO:0000256" key="3">
    <source>
        <dbReference type="ARBA" id="ARBA00022898"/>
    </source>
</evidence>
<comment type="similarity">
    <text evidence="2 4">Belongs to the trans-sulfuration enzymes family.</text>
</comment>
<sequence length="390" mass="42809">MTGFDTRAIHAGSKGNNPSNSLNPPIFQTSTFVFNNIDHANKVMSFESDDYVYTRGNNPTLRLFENRMAELEHGAGAVAFASGMAAISSVIFSLLKPADTIIVHKTLYGSSYSVVTELLPKYNVNYKIADLTNIDELENAIDESVKVIYFETPSNPDLSIIDIKTVSQIAKDKGIKVVVDNTFASPYFQNPLSLGADVVVHSATKYICGHGDVVGGVAIAKDLDYIHRLKFGYMCEFGGVMSPFNAWLLLRGLKTLGLRMRQHEKNAIEVVEFLKNHSKIDSVMYPGLSDFKGHNIAKKQMNGFGAIISFEVKGGLDSAIKFVDSLKLAQLAVSLGDCETLVQLPAAITHRGYPREKLAEFGLTESMVRISVGLEDSKDIIEDLEQALKQ</sequence>
<dbReference type="RefSeq" id="WP_256311877.1">
    <property type="nucleotide sequence ID" value="NZ_JANGAC010000010.1"/>
</dbReference>
<keyword evidence="6" id="KW-0032">Aminotransferase</keyword>
<dbReference type="InterPro" id="IPR054542">
    <property type="entry name" value="Cys_met_metab_PP"/>
</dbReference>
<dbReference type="InterPro" id="IPR000277">
    <property type="entry name" value="Cys/Met-Metab_PyrdxlP-dep_enz"/>
</dbReference>
<dbReference type="CDD" id="cd00614">
    <property type="entry name" value="CGS_like"/>
    <property type="match status" value="1"/>
</dbReference>
<dbReference type="EMBL" id="JANGAC010000010">
    <property type="protein sequence ID" value="MCQ4924053.1"/>
    <property type="molecule type" value="Genomic_DNA"/>
</dbReference>
<evidence type="ECO:0000256" key="2">
    <source>
        <dbReference type="ARBA" id="ARBA00009077"/>
    </source>
</evidence>
<comment type="cofactor">
    <cofactor evidence="1 4">
        <name>pyridoxal 5'-phosphate</name>
        <dbReference type="ChEBI" id="CHEBI:597326"/>
    </cofactor>
</comment>
<organism evidence="6 7">
    <name type="scientific">Tissierella carlieri</name>
    <dbReference type="NCBI Taxonomy" id="689904"/>
    <lineage>
        <taxon>Bacteria</taxon>
        <taxon>Bacillati</taxon>
        <taxon>Bacillota</taxon>
        <taxon>Tissierellia</taxon>
        <taxon>Tissierellales</taxon>
        <taxon>Tissierellaceae</taxon>
        <taxon>Tissierella</taxon>
    </lineage>
</organism>
<dbReference type="SUPFAM" id="SSF53383">
    <property type="entry name" value="PLP-dependent transferases"/>
    <property type="match status" value="1"/>
</dbReference>
<accession>A0ABT1SC46</accession>
<protein>
    <submittedName>
        <fullName evidence="6">PLP-dependent aspartate aminotransferase family protein</fullName>
    </submittedName>
</protein>
<name>A0ABT1SC46_9FIRM</name>
<comment type="caution">
    <text evidence="6">The sequence shown here is derived from an EMBL/GenBank/DDBJ whole genome shotgun (WGS) entry which is preliminary data.</text>
</comment>
<proteinExistence type="inferred from homology"/>
<dbReference type="Pfam" id="PF01053">
    <property type="entry name" value="Cys_Met_Meta_PP"/>
    <property type="match status" value="1"/>
</dbReference>
<feature type="region of interest" description="Disordered" evidence="5">
    <location>
        <begin position="1"/>
        <end position="23"/>
    </location>
</feature>